<evidence type="ECO:0000313" key="6">
    <source>
        <dbReference type="EMBL" id="KLD64579.1"/>
    </source>
</evidence>
<sequence length="402" mass="44877">MPKITREVLTLKVINGAKPKGKLYRLRDAAVPGLVLRISPSGTRAWAVTWGRGQERIIGNYPVMTLDGARDTARRELGEVAEHGAPLAVIKATKPDAVVETFGDFMALYKPHLEATAKAGKATVDCLHAQFGYLYSEPLGSIGRAVFDKFKANRLKAGRHPSTVNRDLDRLKAALSKAVEWNLLPANPLLGMKRIKRDIEDRVRYLSPKEEKALRKALDTREQRFKVRRASNNQWRVVRGLEPLPPLAGYVDHLMPMTLLALNTGLRRGEITQLTWADIDLKKKLLTVRAGYAKSGKARHVPLNSEALTVLKQWKQQPDGGLFHLTSVTKSWANLTEKAKVSDFRFHDLRHTFASKLVMAGVDLNTVRELLGHGDIKMTLRYAHLAPEHKAAAVEVLVKVVK</sequence>
<dbReference type="AlphaFoldDB" id="A0A0G9H5Q4"/>
<dbReference type="Proteomes" id="UP000035481">
    <property type="component" value="Unassembled WGS sequence"/>
</dbReference>
<protein>
    <recommendedName>
        <fullName evidence="5">Tyr recombinase domain-containing protein</fullName>
    </recommendedName>
</protein>
<dbReference type="InterPro" id="IPR013762">
    <property type="entry name" value="Integrase-like_cat_sf"/>
</dbReference>
<evidence type="ECO:0000256" key="4">
    <source>
        <dbReference type="ARBA" id="ARBA00023172"/>
    </source>
</evidence>
<dbReference type="InterPro" id="IPR025166">
    <property type="entry name" value="Integrase_DNA_bind_dom"/>
</dbReference>
<comment type="caution">
    <text evidence="6">The sequence shown here is derived from an EMBL/GenBank/DDBJ whole genome shotgun (WGS) entry which is preliminary data.</text>
</comment>
<dbReference type="OrthoDB" id="9057547at2"/>
<dbReference type="GO" id="GO:0015074">
    <property type="term" value="P:DNA integration"/>
    <property type="evidence" value="ECO:0007669"/>
    <property type="project" value="UniProtKB-KW"/>
</dbReference>
<dbReference type="InterPro" id="IPR002104">
    <property type="entry name" value="Integrase_catalytic"/>
</dbReference>
<comment type="similarity">
    <text evidence="1">Belongs to the 'phage' integrase family.</text>
</comment>
<dbReference type="PROSITE" id="PS51898">
    <property type="entry name" value="TYR_RECOMBINASE"/>
    <property type="match status" value="1"/>
</dbReference>
<dbReference type="InterPro" id="IPR010998">
    <property type="entry name" value="Integrase_recombinase_N"/>
</dbReference>
<dbReference type="Pfam" id="PF13356">
    <property type="entry name" value="Arm-DNA-bind_3"/>
    <property type="match status" value="1"/>
</dbReference>
<evidence type="ECO:0000256" key="2">
    <source>
        <dbReference type="ARBA" id="ARBA00022908"/>
    </source>
</evidence>
<proteinExistence type="inferred from homology"/>
<dbReference type="InterPro" id="IPR011010">
    <property type="entry name" value="DNA_brk_join_enz"/>
</dbReference>
<dbReference type="Gene3D" id="1.10.150.130">
    <property type="match status" value="1"/>
</dbReference>
<organism evidence="6 7">
    <name type="scientific">Dyella japonica DSM 16301</name>
    <dbReference type="NCBI Taxonomy" id="1440762"/>
    <lineage>
        <taxon>Bacteria</taxon>
        <taxon>Pseudomonadati</taxon>
        <taxon>Pseudomonadota</taxon>
        <taxon>Gammaproteobacteria</taxon>
        <taxon>Lysobacterales</taxon>
        <taxon>Rhodanobacteraceae</taxon>
        <taxon>Dyella</taxon>
    </lineage>
</organism>
<dbReference type="STRING" id="1440762.Y882_06845"/>
<name>A0A0G9H5Q4_9GAMM</name>
<dbReference type="GO" id="GO:0003677">
    <property type="term" value="F:DNA binding"/>
    <property type="evidence" value="ECO:0007669"/>
    <property type="project" value="UniProtKB-KW"/>
</dbReference>
<dbReference type="CDD" id="cd00796">
    <property type="entry name" value="INT_Rci_Hp1_C"/>
    <property type="match status" value="1"/>
</dbReference>
<dbReference type="GO" id="GO:0006310">
    <property type="term" value="P:DNA recombination"/>
    <property type="evidence" value="ECO:0007669"/>
    <property type="project" value="UniProtKB-KW"/>
</dbReference>
<dbReference type="InterPro" id="IPR038488">
    <property type="entry name" value="Integrase_DNA-bd_sf"/>
</dbReference>
<keyword evidence="4" id="KW-0233">DNA recombination</keyword>
<dbReference type="SUPFAM" id="SSF56349">
    <property type="entry name" value="DNA breaking-rejoining enzymes"/>
    <property type="match status" value="1"/>
</dbReference>
<dbReference type="Pfam" id="PF00589">
    <property type="entry name" value="Phage_integrase"/>
    <property type="match status" value="1"/>
</dbReference>
<dbReference type="EMBL" id="JPLA01000015">
    <property type="protein sequence ID" value="KLD64579.1"/>
    <property type="molecule type" value="Genomic_DNA"/>
</dbReference>
<evidence type="ECO:0000313" key="7">
    <source>
        <dbReference type="Proteomes" id="UP000035481"/>
    </source>
</evidence>
<evidence type="ECO:0000256" key="1">
    <source>
        <dbReference type="ARBA" id="ARBA00008857"/>
    </source>
</evidence>
<gene>
    <name evidence="6" type="ORF">Y882_06845</name>
</gene>
<dbReference type="PATRIC" id="fig|1440762.4.peg.733"/>
<dbReference type="PANTHER" id="PTHR30629">
    <property type="entry name" value="PROPHAGE INTEGRASE"/>
    <property type="match status" value="1"/>
</dbReference>
<dbReference type="PANTHER" id="PTHR30629:SF2">
    <property type="entry name" value="PROPHAGE INTEGRASE INTS-RELATED"/>
    <property type="match status" value="1"/>
</dbReference>
<dbReference type="RefSeq" id="WP_046971132.1">
    <property type="nucleotide sequence ID" value="NZ_JPLA01000015.1"/>
</dbReference>
<dbReference type="Gene3D" id="3.30.160.390">
    <property type="entry name" value="Integrase, DNA-binding domain"/>
    <property type="match status" value="1"/>
</dbReference>
<dbReference type="InterPro" id="IPR050808">
    <property type="entry name" value="Phage_Integrase"/>
</dbReference>
<evidence type="ECO:0000256" key="3">
    <source>
        <dbReference type="ARBA" id="ARBA00023125"/>
    </source>
</evidence>
<keyword evidence="2" id="KW-0229">DNA integration</keyword>
<accession>A0A0G9H5Q4</accession>
<reference evidence="6 7" key="1">
    <citation type="journal article" date="2015" name="Antonie Van Leeuwenhoek">
        <title>A phylogenomic and molecular marker based taxonomic framework for the order Xanthomonadales: proposal to transfer the families Algiphilaceae and Solimonadaceae to the order Nevskiales ord. nov. and to create a new family within the order Xanthomonadales, the family Rhodanobacteraceae fam. nov., containing the genus Rhodanobacter and its closest relatives.</title>
        <authorList>
            <person name="Naushad S."/>
            <person name="Adeolu M."/>
            <person name="Wong S."/>
            <person name="Sohail M."/>
            <person name="Schellhorn H.E."/>
            <person name="Gupta R.S."/>
        </authorList>
    </citation>
    <scope>NUCLEOTIDE SEQUENCE [LARGE SCALE GENOMIC DNA]</scope>
    <source>
        <strain evidence="6 7">DSM 16301</strain>
    </source>
</reference>
<dbReference type="Gene3D" id="1.10.443.10">
    <property type="entry name" value="Intergrase catalytic core"/>
    <property type="match status" value="1"/>
</dbReference>
<feature type="domain" description="Tyr recombinase" evidence="5">
    <location>
        <begin position="201"/>
        <end position="395"/>
    </location>
</feature>
<keyword evidence="3" id="KW-0238">DNA-binding</keyword>
<evidence type="ECO:0000259" key="5">
    <source>
        <dbReference type="PROSITE" id="PS51898"/>
    </source>
</evidence>